<evidence type="ECO:0000256" key="1">
    <source>
        <dbReference type="ARBA" id="ARBA00004691"/>
    </source>
</evidence>
<dbReference type="STRING" id="1940790.L21SP3_00516"/>
<evidence type="ECO:0000256" key="6">
    <source>
        <dbReference type="ARBA" id="ARBA00050112"/>
    </source>
</evidence>
<dbReference type="EC" id="2.4.2.29" evidence="7"/>
<feature type="binding site" evidence="7">
    <location>
        <position position="306"/>
    </location>
    <ligand>
        <name>Zn(2+)</name>
        <dbReference type="ChEBI" id="CHEBI:29105"/>
    </ligand>
</feature>
<keyword evidence="10" id="KW-1185">Reference proteome</keyword>
<keyword evidence="4 7" id="KW-0819">tRNA processing</keyword>
<feature type="binding site" evidence="7">
    <location>
        <position position="216"/>
    </location>
    <ligand>
        <name>substrate</name>
    </ligand>
</feature>
<name>A0A1Q2HNE3_9BACT</name>
<accession>A0A1Q2HNE3</accession>
<dbReference type="KEGG" id="pbu:L21SP3_00516"/>
<evidence type="ECO:0000256" key="4">
    <source>
        <dbReference type="ARBA" id="ARBA00022694"/>
    </source>
</evidence>
<reference evidence="10" key="1">
    <citation type="submission" date="2017-02" db="EMBL/GenBank/DDBJ databases">
        <title>Comparative genomics and description of representatives of a novel lineage of planctomycetes thriving in anoxic sediments.</title>
        <authorList>
            <person name="Spring S."/>
            <person name="Bunk B."/>
            <person name="Sproer C."/>
            <person name="Klenk H.-P."/>
        </authorList>
    </citation>
    <scope>NUCLEOTIDE SEQUENCE [LARGE SCALE GENOMIC DNA]</scope>
    <source>
        <strain evidence="10">L21-RPul-D3</strain>
    </source>
</reference>
<feature type="binding site" evidence="7">
    <location>
        <position position="304"/>
    </location>
    <ligand>
        <name>Zn(2+)</name>
        <dbReference type="ChEBI" id="CHEBI:29105"/>
    </ligand>
</feature>
<dbReference type="Gene3D" id="3.20.20.105">
    <property type="entry name" value="Queuine tRNA-ribosyltransferase-like"/>
    <property type="match status" value="1"/>
</dbReference>
<dbReference type="NCBIfam" id="TIGR00430">
    <property type="entry name" value="Q_tRNA_tgt"/>
    <property type="match status" value="1"/>
</dbReference>
<keyword evidence="7" id="KW-0479">Metal-binding</keyword>
<dbReference type="GO" id="GO:0005829">
    <property type="term" value="C:cytosol"/>
    <property type="evidence" value="ECO:0007669"/>
    <property type="project" value="TreeGrafter"/>
</dbReference>
<dbReference type="PANTHER" id="PTHR46499:SF1">
    <property type="entry name" value="QUEUINE TRNA-RIBOSYLTRANSFERASE"/>
    <property type="match status" value="1"/>
</dbReference>
<gene>
    <name evidence="7 9" type="primary">tgt</name>
    <name evidence="9" type="ORF">L21SP3_00516</name>
</gene>
<feature type="binding site" evidence="7">
    <location>
        <position position="189"/>
    </location>
    <ligand>
        <name>substrate</name>
    </ligand>
</feature>
<evidence type="ECO:0000256" key="7">
    <source>
        <dbReference type="HAMAP-Rule" id="MF_00168"/>
    </source>
</evidence>
<dbReference type="NCBIfam" id="TIGR00449">
    <property type="entry name" value="tgt_general"/>
    <property type="match status" value="1"/>
</dbReference>
<comment type="similarity">
    <text evidence="7">Belongs to the queuine tRNA-ribosyltransferase family.</text>
</comment>
<comment type="pathway">
    <text evidence="1 7">tRNA modification; tRNA-queuosine biosynthesis.</text>
</comment>
<feature type="binding site" evidence="7">
    <location>
        <position position="147"/>
    </location>
    <ligand>
        <name>substrate</name>
    </ligand>
</feature>
<organism evidence="9 10">
    <name type="scientific">Sedimentisphaera cyanobacteriorum</name>
    <dbReference type="NCBI Taxonomy" id="1940790"/>
    <lineage>
        <taxon>Bacteria</taxon>
        <taxon>Pseudomonadati</taxon>
        <taxon>Planctomycetota</taxon>
        <taxon>Phycisphaerae</taxon>
        <taxon>Sedimentisphaerales</taxon>
        <taxon>Sedimentisphaeraceae</taxon>
        <taxon>Sedimentisphaera</taxon>
    </lineage>
</organism>
<dbReference type="FunFam" id="3.20.20.105:FF:000001">
    <property type="entry name" value="Queuine tRNA-ribosyltransferase"/>
    <property type="match status" value="1"/>
</dbReference>
<evidence type="ECO:0000256" key="2">
    <source>
        <dbReference type="ARBA" id="ARBA00022676"/>
    </source>
</evidence>
<dbReference type="InterPro" id="IPR002616">
    <property type="entry name" value="tRNA_ribo_trans-like"/>
</dbReference>
<dbReference type="InterPro" id="IPR050076">
    <property type="entry name" value="ArchSynthase1/Queuine_TRR"/>
</dbReference>
<evidence type="ECO:0000256" key="5">
    <source>
        <dbReference type="ARBA" id="ARBA00022785"/>
    </source>
</evidence>
<feature type="region of interest" description="RNA binding" evidence="7">
    <location>
        <begin position="247"/>
        <end position="253"/>
    </location>
</feature>
<evidence type="ECO:0000313" key="10">
    <source>
        <dbReference type="Proteomes" id="UP000188273"/>
    </source>
</evidence>
<dbReference type="Pfam" id="PF01702">
    <property type="entry name" value="TGT"/>
    <property type="match status" value="1"/>
</dbReference>
<feature type="active site" description="Nucleophile" evidence="7">
    <location>
        <position position="266"/>
    </location>
</feature>
<dbReference type="AlphaFoldDB" id="A0A1Q2HNE3"/>
<feature type="domain" description="tRNA-guanine(15) transglycosylase-like" evidence="8">
    <location>
        <begin position="15"/>
        <end position="368"/>
    </location>
</feature>
<feature type="region of interest" description="RNA binding; important for wobble base 34 recognition" evidence="7">
    <location>
        <begin position="271"/>
        <end position="275"/>
    </location>
</feature>
<feature type="binding site" evidence="7">
    <location>
        <position position="309"/>
    </location>
    <ligand>
        <name>Zn(2+)</name>
        <dbReference type="ChEBI" id="CHEBI:29105"/>
    </ligand>
</feature>
<evidence type="ECO:0000256" key="3">
    <source>
        <dbReference type="ARBA" id="ARBA00022679"/>
    </source>
</evidence>
<comment type="catalytic activity">
    <reaction evidence="6 7">
        <text>7-aminomethyl-7-carbaguanine + guanosine(34) in tRNA = 7-aminomethyl-7-carbaguanosine(34) in tRNA + guanine</text>
        <dbReference type="Rhea" id="RHEA:24104"/>
        <dbReference type="Rhea" id="RHEA-COMP:10341"/>
        <dbReference type="Rhea" id="RHEA-COMP:10342"/>
        <dbReference type="ChEBI" id="CHEBI:16235"/>
        <dbReference type="ChEBI" id="CHEBI:58703"/>
        <dbReference type="ChEBI" id="CHEBI:74269"/>
        <dbReference type="ChEBI" id="CHEBI:82833"/>
        <dbReference type="EC" id="2.4.2.29"/>
    </reaction>
</comment>
<keyword evidence="5 7" id="KW-0671">Queuosine biosynthesis</keyword>
<feature type="binding site" evidence="7">
    <location>
        <position position="335"/>
    </location>
    <ligand>
        <name>Zn(2+)</name>
        <dbReference type="ChEBI" id="CHEBI:29105"/>
    </ligand>
</feature>
<dbReference type="GO" id="GO:0046872">
    <property type="term" value="F:metal ion binding"/>
    <property type="evidence" value="ECO:0007669"/>
    <property type="project" value="UniProtKB-KW"/>
</dbReference>
<dbReference type="SUPFAM" id="SSF51713">
    <property type="entry name" value="tRNA-guanine transglycosylase"/>
    <property type="match status" value="1"/>
</dbReference>
<dbReference type="GO" id="GO:0008616">
    <property type="term" value="P:tRNA queuosine(34) biosynthetic process"/>
    <property type="evidence" value="ECO:0007669"/>
    <property type="project" value="UniProtKB-UniRule"/>
</dbReference>
<dbReference type="InterPro" id="IPR004803">
    <property type="entry name" value="TGT"/>
</dbReference>
<protein>
    <recommendedName>
        <fullName evidence="7">Queuine tRNA-ribosyltransferase</fullName>
        <ecNumber evidence="7">2.4.2.29</ecNumber>
    </recommendedName>
    <alternativeName>
        <fullName evidence="7">Guanine insertion enzyme</fullName>
    </alternativeName>
    <alternativeName>
        <fullName evidence="7">tRNA-guanine transglycosylase</fullName>
    </alternativeName>
</protein>
<proteinExistence type="inferred from homology"/>
<dbReference type="GO" id="GO:0008479">
    <property type="term" value="F:tRNA-guanosine(34) queuine transglycosylase activity"/>
    <property type="evidence" value="ECO:0007669"/>
    <property type="project" value="UniProtKB-UniRule"/>
</dbReference>
<feature type="active site" description="Proton acceptor" evidence="7">
    <location>
        <position position="93"/>
    </location>
</feature>
<comment type="subunit">
    <text evidence="7">Homodimer. Within each dimer, one monomer is responsible for RNA recognition and catalysis, while the other monomer binds to the replacement base PreQ1.</text>
</comment>
<dbReference type="UniPathway" id="UPA00392"/>
<comment type="function">
    <text evidence="7">Catalyzes the base-exchange of a guanine (G) residue with the queuine precursor 7-aminomethyl-7-deazaguanine (PreQ1) at position 34 (anticodon wobble position) in tRNAs with GU(N) anticodons (tRNA-Asp, -Asn, -His and -Tyr). Catalysis occurs through a double-displacement mechanism. The nucleophile active site attacks the C1' of nucleotide 34 to detach the guanine base from the RNA, forming a covalent enzyme-RNA intermediate. The proton acceptor active site deprotonates the incoming PreQ1, allowing a nucleophilic attack on the C1' of the ribose to form the product. After dissociation, two additional enzymatic reactions on the tRNA convert PreQ1 to queuine (Q), resulting in the hypermodified nucleoside queuosine (7-(((4,5-cis-dihydroxy-2-cyclopenten-1-yl)amino)methyl)-7-deazaguanosine).</text>
</comment>
<feature type="binding site" evidence="7">
    <location>
        <begin position="93"/>
        <end position="97"/>
    </location>
    <ligand>
        <name>substrate</name>
    </ligand>
</feature>
<comment type="cofactor">
    <cofactor evidence="7">
        <name>Zn(2+)</name>
        <dbReference type="ChEBI" id="CHEBI:29105"/>
    </cofactor>
    <text evidence="7">Binds 1 zinc ion per subunit.</text>
</comment>
<dbReference type="PANTHER" id="PTHR46499">
    <property type="entry name" value="QUEUINE TRNA-RIBOSYLTRANSFERASE"/>
    <property type="match status" value="1"/>
</dbReference>
<dbReference type="InterPro" id="IPR036511">
    <property type="entry name" value="TGT-like_sf"/>
</dbReference>
<sequence length="376" mass="41421">MGKVFEVKSKDEFSHARTGVLETAHGEIETPVFMPVGTRGSVKGLTPEQITETDSQIILANTYHMMLRPGADIVEELGGLHKLMAWDKPILTDSGGYQVFSLSTLNKITDSGVEFASHIDGKKYILGPESSIEIQNKLGADIIMAFDECTPFPCPEERLKTAVNRSIRWAEQSLKSHKRDDQLLFGIVQGGIDLALRSGCAEGLVSMGFPGYAIGGLSVGEGHKNMIETVNHTATLLPEDKPRYLMGVGMPPDIIAAVKAGVDMFDCVLPTRNGRNAFAFTQSGAVRLRNSIHTKDSSPIENNCDCYACRNFSRAAIRHFFNVGEMLGPTLVSIHNIRFFQRLIASIKERIKDGSFSSWADKQVEKYQKCGLCRDF</sequence>
<dbReference type="HAMAP" id="MF_00168">
    <property type="entry name" value="Q_tRNA_Tgt"/>
    <property type="match status" value="1"/>
</dbReference>
<keyword evidence="7" id="KW-0862">Zinc</keyword>
<keyword evidence="2 7" id="KW-0328">Glycosyltransferase</keyword>
<dbReference type="EMBL" id="CP019633">
    <property type="protein sequence ID" value="AQQ08726.1"/>
    <property type="molecule type" value="Genomic_DNA"/>
</dbReference>
<evidence type="ECO:0000259" key="8">
    <source>
        <dbReference type="Pfam" id="PF01702"/>
    </source>
</evidence>
<dbReference type="Proteomes" id="UP000188273">
    <property type="component" value="Chromosome"/>
</dbReference>
<keyword evidence="3 7" id="KW-0808">Transferase</keyword>
<evidence type="ECO:0000313" key="9">
    <source>
        <dbReference type="EMBL" id="AQQ08726.1"/>
    </source>
</evidence>